<organism evidence="2 3">
    <name type="scientific">Meloidogyne incognita</name>
    <name type="common">Southern root-knot nematode worm</name>
    <name type="synonym">Oxyuris incognita</name>
    <dbReference type="NCBI Taxonomy" id="6306"/>
    <lineage>
        <taxon>Eukaryota</taxon>
        <taxon>Metazoa</taxon>
        <taxon>Ecdysozoa</taxon>
        <taxon>Nematoda</taxon>
        <taxon>Chromadorea</taxon>
        <taxon>Rhabditida</taxon>
        <taxon>Tylenchina</taxon>
        <taxon>Tylenchomorpha</taxon>
        <taxon>Tylenchoidea</taxon>
        <taxon>Meloidogynidae</taxon>
        <taxon>Meloidogyninae</taxon>
        <taxon>Meloidogyne</taxon>
        <taxon>Meloidogyne incognita group</taxon>
    </lineage>
</organism>
<keyword evidence="2" id="KW-1185">Reference proteome</keyword>
<keyword evidence="1" id="KW-0472">Membrane</keyword>
<feature type="transmembrane region" description="Helical" evidence="1">
    <location>
        <begin position="58"/>
        <end position="84"/>
    </location>
</feature>
<dbReference type="AlphaFoldDB" id="A0A914LAN0"/>
<keyword evidence="1" id="KW-1133">Transmembrane helix</keyword>
<reference evidence="3" key="1">
    <citation type="submission" date="2022-11" db="UniProtKB">
        <authorList>
            <consortium name="WormBaseParasite"/>
        </authorList>
    </citation>
    <scope>IDENTIFICATION</scope>
</reference>
<feature type="transmembrane region" description="Helical" evidence="1">
    <location>
        <begin position="139"/>
        <end position="156"/>
    </location>
</feature>
<evidence type="ECO:0000313" key="2">
    <source>
        <dbReference type="Proteomes" id="UP000887563"/>
    </source>
</evidence>
<dbReference type="WBParaSite" id="Minc3s00359g10949">
    <property type="protein sequence ID" value="Minc3s00359g10949"/>
    <property type="gene ID" value="Minc3s00359g10949"/>
</dbReference>
<protein>
    <submittedName>
        <fullName evidence="3">Candidate secreted effector</fullName>
    </submittedName>
</protein>
<evidence type="ECO:0000256" key="1">
    <source>
        <dbReference type="SAM" id="Phobius"/>
    </source>
</evidence>
<sequence length="192" mass="21914">MSENNNSNTLPPLLPSTDRQIRAVLNSTTKLSSLENNSTASTSLMSSTMSNAHASGHWWTVLIIAAVIIIILLLIGSFIFAILWRKRSRKIHGEYKPQQVEHLHAKDLPYITPPNIEGLIHLFYVQLPEANNYDLIRDTYLIILLLIGSFIFAILWRKRSRKIHGEYKPQQVEHLHAKDLPYITPPNIEGLM</sequence>
<proteinExistence type="predicted"/>
<evidence type="ECO:0000313" key="3">
    <source>
        <dbReference type="WBParaSite" id="Minc3s00359g10949"/>
    </source>
</evidence>
<dbReference type="Proteomes" id="UP000887563">
    <property type="component" value="Unplaced"/>
</dbReference>
<keyword evidence="1" id="KW-0812">Transmembrane</keyword>
<name>A0A914LAN0_MELIC</name>
<accession>A0A914LAN0</accession>